<feature type="region of interest" description="Disordered" evidence="1">
    <location>
        <begin position="1"/>
        <end position="28"/>
    </location>
</feature>
<dbReference type="Proteomes" id="UP000194420">
    <property type="component" value="Unassembled WGS sequence"/>
</dbReference>
<name>A0A1Y6FM75_9SPHN</name>
<proteinExistence type="predicted"/>
<evidence type="ECO:0000313" key="2">
    <source>
        <dbReference type="EMBL" id="SMQ75837.1"/>
    </source>
</evidence>
<gene>
    <name evidence="2" type="ORF">SAMN06297468_2988</name>
</gene>
<keyword evidence="3" id="KW-1185">Reference proteome</keyword>
<evidence type="ECO:0000256" key="1">
    <source>
        <dbReference type="SAM" id="MobiDB-lite"/>
    </source>
</evidence>
<organism evidence="2 3">
    <name type="scientific">Altererythrobacter xiamenensis</name>
    <dbReference type="NCBI Taxonomy" id="1316679"/>
    <lineage>
        <taxon>Bacteria</taxon>
        <taxon>Pseudomonadati</taxon>
        <taxon>Pseudomonadota</taxon>
        <taxon>Alphaproteobacteria</taxon>
        <taxon>Sphingomonadales</taxon>
        <taxon>Erythrobacteraceae</taxon>
        <taxon>Altererythrobacter</taxon>
    </lineage>
</organism>
<dbReference type="EMBL" id="FXWG01000004">
    <property type="protein sequence ID" value="SMQ75837.1"/>
    <property type="molecule type" value="Genomic_DNA"/>
</dbReference>
<reference evidence="3" key="1">
    <citation type="submission" date="2017-04" db="EMBL/GenBank/DDBJ databases">
        <authorList>
            <person name="Varghese N."/>
            <person name="Submissions S."/>
        </authorList>
    </citation>
    <scope>NUCLEOTIDE SEQUENCE [LARGE SCALE GENOMIC DNA]</scope>
</reference>
<accession>A0A1Y6FM75</accession>
<dbReference type="AlphaFoldDB" id="A0A1Y6FM75"/>
<protein>
    <submittedName>
        <fullName evidence="2">Uncharacterized protein</fullName>
    </submittedName>
</protein>
<evidence type="ECO:0000313" key="3">
    <source>
        <dbReference type="Proteomes" id="UP000194420"/>
    </source>
</evidence>
<sequence length="92" mass="10173">MTVGTGPGRATREATGDSGQKNRGRKGTHFMKFRVLACAFGRHSVDKTNLRKTGGMHVGRCRCCHTPMEEVEPHRWGVLRVRGAGLERRGVI</sequence>